<evidence type="ECO:0000313" key="3">
    <source>
        <dbReference type="Proteomes" id="UP000233469"/>
    </source>
</evidence>
<evidence type="ECO:0000313" key="2">
    <source>
        <dbReference type="EMBL" id="PKK80625.1"/>
    </source>
</evidence>
<protein>
    <recommendedName>
        <fullName evidence="1">HMG box domain-containing protein</fullName>
    </recommendedName>
</protein>
<dbReference type="Gene3D" id="1.10.30.10">
    <property type="entry name" value="High mobility group box domain"/>
    <property type="match status" value="1"/>
</dbReference>
<feature type="domain" description="HMG box" evidence="1">
    <location>
        <begin position="61"/>
        <end position="129"/>
    </location>
</feature>
<name>A0A2N1P3H1_9GLOM</name>
<dbReference type="VEuPathDB" id="FungiDB:RhiirA1_503690"/>
<dbReference type="Pfam" id="PF09011">
    <property type="entry name" value="HMG_box_2"/>
    <property type="match status" value="1"/>
</dbReference>
<organism evidence="2 3">
    <name type="scientific">Rhizophagus irregularis</name>
    <dbReference type="NCBI Taxonomy" id="588596"/>
    <lineage>
        <taxon>Eukaryota</taxon>
        <taxon>Fungi</taxon>
        <taxon>Fungi incertae sedis</taxon>
        <taxon>Mucoromycota</taxon>
        <taxon>Glomeromycotina</taxon>
        <taxon>Glomeromycetes</taxon>
        <taxon>Glomerales</taxon>
        <taxon>Glomeraceae</taxon>
        <taxon>Rhizophagus</taxon>
    </lineage>
</organism>
<gene>
    <name evidence="2" type="ORF">RhiirC2_859759</name>
</gene>
<reference evidence="2 3" key="2">
    <citation type="submission" date="2017-10" db="EMBL/GenBank/DDBJ databases">
        <title>Extensive intraspecific genome diversity in a model arbuscular mycorrhizal fungus.</title>
        <authorList>
            <person name="Chen E.C.H."/>
            <person name="Morin E."/>
            <person name="Baudet D."/>
            <person name="Noel J."/>
            <person name="Ndikumana S."/>
            <person name="Charron P."/>
            <person name="St-Onge C."/>
            <person name="Giorgi J."/>
            <person name="Grigoriev I.V."/>
            <person name="Roux C."/>
            <person name="Martin F.M."/>
            <person name="Corradi N."/>
        </authorList>
    </citation>
    <scope>NUCLEOTIDE SEQUENCE [LARGE SCALE GENOMIC DNA]</scope>
    <source>
        <strain evidence="2 3">C2</strain>
    </source>
</reference>
<reference evidence="2 3" key="1">
    <citation type="submission" date="2016-04" db="EMBL/GenBank/DDBJ databases">
        <title>Genome analyses suggest a sexual origin of heterokaryosis in a supposedly ancient asexual fungus.</title>
        <authorList>
            <person name="Ropars J."/>
            <person name="Sedzielewska K."/>
            <person name="Noel J."/>
            <person name="Charron P."/>
            <person name="Farinelli L."/>
            <person name="Marton T."/>
            <person name="Kruger M."/>
            <person name="Pelin A."/>
            <person name="Brachmann A."/>
            <person name="Corradi N."/>
        </authorList>
    </citation>
    <scope>NUCLEOTIDE SEQUENCE [LARGE SCALE GENOMIC DNA]</scope>
    <source>
        <strain evidence="2 3">C2</strain>
    </source>
</reference>
<dbReference type="VEuPathDB" id="FungiDB:FUN_003118"/>
<dbReference type="InterPro" id="IPR036910">
    <property type="entry name" value="HMG_box_dom_sf"/>
</dbReference>
<accession>A0A2N1P3H1</accession>
<comment type="caution">
    <text evidence="2">The sequence shown here is derived from an EMBL/GenBank/DDBJ whole genome shotgun (WGS) entry which is preliminary data.</text>
</comment>
<dbReference type="VEuPathDB" id="FungiDB:RhiirFUN_023784"/>
<evidence type="ECO:0000259" key="1">
    <source>
        <dbReference type="Pfam" id="PF09011"/>
    </source>
</evidence>
<dbReference type="InterPro" id="IPR009071">
    <property type="entry name" value="HMG_box_dom"/>
</dbReference>
<dbReference type="SUPFAM" id="SSF47095">
    <property type="entry name" value="HMG-box"/>
    <property type="match status" value="1"/>
</dbReference>
<dbReference type="AlphaFoldDB" id="A0A2N1P3H1"/>
<dbReference type="Proteomes" id="UP000233469">
    <property type="component" value="Unassembled WGS sequence"/>
</dbReference>
<dbReference type="EMBL" id="LLXL01000009">
    <property type="protein sequence ID" value="PKK80625.1"/>
    <property type="molecule type" value="Genomic_DNA"/>
</dbReference>
<proteinExistence type="predicted"/>
<sequence>MSKKQKNQLLFIVNSNNNIKHDQNNVSDNNLNNIFVDIRPSFPPNLTTNDLIKNAVKSNTNRPKTFPNAFIAYRMALIKECRNKNWKLPSMGEFSKITRNSWNTESEHVKNFYVSLVKEAKSNYKQNNLQIVLDKHMSNNMNYVQESGETYDTNVRILPTICKENSQNLVQNTSHYNVRFIDNSSLIDSSSNSEMNSDREYIEILEQIVDSLLRRTNLVLTVNKQL</sequence>